<feature type="region of interest" description="Disordered" evidence="1">
    <location>
        <begin position="191"/>
        <end position="210"/>
    </location>
</feature>
<evidence type="ECO:0000256" key="1">
    <source>
        <dbReference type="SAM" id="MobiDB-lite"/>
    </source>
</evidence>
<evidence type="ECO:0000313" key="2">
    <source>
        <dbReference type="Proteomes" id="UP000515180"/>
    </source>
</evidence>
<sequence length="210" mass="24577">MDLRRKADCRKYRKWKEERAKESKGTKKEIKKRRRRKLVTDCINEGEIEEVMPKTVMKVKYRKCRKKKKRKKSKKLIRKLVKRVSFAELVLGCIKPSIEERQFLLNPRHIGCLGFSVSKMDITSESPATSQTYMSQQKSRGRKRICTKPCTERSSRRALGESESEDSECDSICSFDSRICLAGVKLTAKDKEEMKKYQREAHQSSSKTEN</sequence>
<dbReference type="AlphaFoldDB" id="A0A6P6FHA5"/>
<accession>A0A6P6FHA5</accession>
<dbReference type="GeneID" id="105681633"/>
<organism evidence="2 3">
    <name type="scientific">Bombus impatiens</name>
    <name type="common">Bumblebee</name>
    <dbReference type="NCBI Taxonomy" id="132113"/>
    <lineage>
        <taxon>Eukaryota</taxon>
        <taxon>Metazoa</taxon>
        <taxon>Ecdysozoa</taxon>
        <taxon>Arthropoda</taxon>
        <taxon>Hexapoda</taxon>
        <taxon>Insecta</taxon>
        <taxon>Pterygota</taxon>
        <taxon>Neoptera</taxon>
        <taxon>Endopterygota</taxon>
        <taxon>Hymenoptera</taxon>
        <taxon>Apocrita</taxon>
        <taxon>Aculeata</taxon>
        <taxon>Apoidea</taxon>
        <taxon>Anthophila</taxon>
        <taxon>Apidae</taxon>
        <taxon>Bombus</taxon>
        <taxon>Pyrobombus</taxon>
    </lineage>
</organism>
<dbReference type="RefSeq" id="XP_024227403.1">
    <property type="nucleotide sequence ID" value="XM_024371635.2"/>
</dbReference>
<proteinExistence type="predicted"/>
<dbReference type="OrthoDB" id="7609981at2759"/>
<name>A0A6P6FHA5_BOMIM</name>
<protein>
    <submittedName>
        <fullName evidence="3">Uncharacterized protein LOC105681633</fullName>
    </submittedName>
</protein>
<keyword evidence="2" id="KW-1185">Reference proteome</keyword>
<dbReference type="KEGG" id="bim:105681633"/>
<reference evidence="3" key="1">
    <citation type="submission" date="2025-08" db="UniProtKB">
        <authorList>
            <consortium name="RefSeq"/>
        </authorList>
    </citation>
    <scope>IDENTIFICATION</scope>
</reference>
<dbReference type="Proteomes" id="UP000515180">
    <property type="component" value="Unplaced"/>
</dbReference>
<evidence type="ECO:0000313" key="3">
    <source>
        <dbReference type="RefSeq" id="XP_024227403.1"/>
    </source>
</evidence>
<gene>
    <name evidence="3" type="primary">LOC105681633</name>
</gene>